<protein>
    <recommendedName>
        <fullName evidence="3">GH18 domain-containing protein</fullName>
    </recommendedName>
</protein>
<dbReference type="Gene3D" id="3.20.20.80">
    <property type="entry name" value="Glycosidases"/>
    <property type="match status" value="1"/>
</dbReference>
<dbReference type="AlphaFoldDB" id="A0A6C0E0J9"/>
<keyword evidence="1" id="KW-1133">Transmembrane helix</keyword>
<dbReference type="SUPFAM" id="SSF51445">
    <property type="entry name" value="(Trans)glycosidases"/>
    <property type="match status" value="1"/>
</dbReference>
<feature type="transmembrane region" description="Helical" evidence="1">
    <location>
        <begin position="39"/>
        <end position="60"/>
    </location>
</feature>
<name>A0A6C0E0J9_9ZZZZ</name>
<dbReference type="EMBL" id="MN739703">
    <property type="protein sequence ID" value="QHT22120.1"/>
    <property type="molecule type" value="Genomic_DNA"/>
</dbReference>
<proteinExistence type="predicted"/>
<evidence type="ECO:0000256" key="1">
    <source>
        <dbReference type="SAM" id="Phobius"/>
    </source>
</evidence>
<dbReference type="InterPro" id="IPR017853">
    <property type="entry name" value="GH"/>
</dbReference>
<evidence type="ECO:0000313" key="2">
    <source>
        <dbReference type="EMBL" id="QHT22120.1"/>
    </source>
</evidence>
<accession>A0A6C0E0J9</accession>
<sequence length="307" mass="35935">MRMNVKNKAHESLQKLSLNINNKLYFLSKNIHIFLDKMFLLLLLNIVSANVILSSGLTNWTNQQLTFQYNLYKTYKSMNIITGSSILVYEINENGEMDTYKTNNNVSAEEYQYRLKKELGLKSYPCFFCDTTIQMCGGQGFSERFEKLYKNMSGFIDNTITKAIKYDYDGYYLDIELSTVIDKNKLTHFVNTWSKALKQINRTLNIWIDGYLSSYNSTMIYDNNDILLTTMNTYDTTFDIFLSQVALNIGKIDNNRLSFGFLTYDSVMNSVEIDKIIQWCKIFKPYSLSLWASTIPLSWYQSIRNYF</sequence>
<keyword evidence="1" id="KW-0812">Transmembrane</keyword>
<evidence type="ECO:0008006" key="3">
    <source>
        <dbReference type="Google" id="ProtNLM"/>
    </source>
</evidence>
<organism evidence="2">
    <name type="scientific">viral metagenome</name>
    <dbReference type="NCBI Taxonomy" id="1070528"/>
    <lineage>
        <taxon>unclassified sequences</taxon>
        <taxon>metagenomes</taxon>
        <taxon>organismal metagenomes</taxon>
    </lineage>
</organism>
<keyword evidence="1" id="KW-0472">Membrane</keyword>
<reference evidence="2" key="1">
    <citation type="journal article" date="2020" name="Nature">
        <title>Giant virus diversity and host interactions through global metagenomics.</title>
        <authorList>
            <person name="Schulz F."/>
            <person name="Roux S."/>
            <person name="Paez-Espino D."/>
            <person name="Jungbluth S."/>
            <person name="Walsh D.A."/>
            <person name="Denef V.J."/>
            <person name="McMahon K.D."/>
            <person name="Konstantinidis K.T."/>
            <person name="Eloe-Fadrosh E.A."/>
            <person name="Kyrpides N.C."/>
            <person name="Woyke T."/>
        </authorList>
    </citation>
    <scope>NUCLEOTIDE SEQUENCE</scope>
    <source>
        <strain evidence="2">GVMAG-M-3300023179-103</strain>
    </source>
</reference>